<keyword evidence="4" id="KW-0812">Transmembrane</keyword>
<comment type="subcellular location">
    <subcellularLocation>
        <location evidence="1">Membrane</location>
    </subcellularLocation>
</comment>
<evidence type="ECO:0000259" key="5">
    <source>
        <dbReference type="Pfam" id="PF07734"/>
    </source>
</evidence>
<evidence type="ECO:0000256" key="3">
    <source>
        <dbReference type="SAM" id="MobiDB-lite"/>
    </source>
</evidence>
<feature type="compositionally biased region" description="Polar residues" evidence="3">
    <location>
        <begin position="29"/>
        <end position="38"/>
    </location>
</feature>
<evidence type="ECO:0000256" key="2">
    <source>
        <dbReference type="ARBA" id="ARBA00023136"/>
    </source>
</evidence>
<dbReference type="InterPro" id="IPR006527">
    <property type="entry name" value="F-box-assoc_dom_typ1"/>
</dbReference>
<name>A0A3P6FZ01_BRAOL</name>
<protein>
    <recommendedName>
        <fullName evidence="5">F-box associated beta-propeller type 1 domain-containing protein</fullName>
    </recommendedName>
</protein>
<dbReference type="GO" id="GO:0005886">
    <property type="term" value="C:plasma membrane"/>
    <property type="evidence" value="ECO:0007669"/>
    <property type="project" value="TreeGrafter"/>
</dbReference>
<keyword evidence="4" id="KW-1133">Transmembrane helix</keyword>
<evidence type="ECO:0000313" key="6">
    <source>
        <dbReference type="EMBL" id="VDD58428.1"/>
    </source>
</evidence>
<dbReference type="PANTHER" id="PTHR31234:SF2">
    <property type="entry name" value="OS05G0199100 PROTEIN"/>
    <property type="match status" value="1"/>
</dbReference>
<gene>
    <name evidence="6" type="ORF">BOLC8T51657H</name>
</gene>
<dbReference type="Gene3D" id="3.10.129.10">
    <property type="entry name" value="Hotdog Thioesterase"/>
    <property type="match status" value="1"/>
</dbReference>
<dbReference type="Pfam" id="PF07734">
    <property type="entry name" value="FBA_1"/>
    <property type="match status" value="1"/>
</dbReference>
<dbReference type="PANTHER" id="PTHR31234">
    <property type="entry name" value="LATE EMBRYOGENESIS ABUNDANT (LEA) HYDROXYPROLINE-RICH GLYCOPROTEIN FAMILY"/>
    <property type="match status" value="1"/>
</dbReference>
<dbReference type="InterPro" id="IPR044839">
    <property type="entry name" value="NDR1-like"/>
</dbReference>
<dbReference type="InterPro" id="IPR029069">
    <property type="entry name" value="HotDog_dom_sf"/>
</dbReference>
<evidence type="ECO:0000256" key="1">
    <source>
        <dbReference type="ARBA" id="ARBA00004370"/>
    </source>
</evidence>
<dbReference type="SUPFAM" id="SSF54637">
    <property type="entry name" value="Thioesterase/thiol ester dehydrase-isomerase"/>
    <property type="match status" value="1"/>
</dbReference>
<feature type="domain" description="F-box associated beta-propeller type 1" evidence="5">
    <location>
        <begin position="284"/>
        <end position="427"/>
    </location>
</feature>
<sequence>MEGPRLPPSATFHETDDDKPDDPLPTWHRPTSSLSALPSQDHPPHHWRNHSLNLSPILDTPSRSLPPPDSIPELETYVVQVPRDQIYWTPPPEHAKYVEKLRNNPEKNKKNGCSKRLMWFFIILIAFGFILGAITLILHLVFNPALPVFAVEKLNLKPSSFEVTLRAENPTSNMGVSYVMKPNGVVWLTYKNKRLGRGKFPKMFQAASGSDKVNVKLDGSTKNAVMPPRGSKQAVSLVLKMELKADYEAGPVKKNKEVVVTCDVKVKGLLDAKKVEIVSENCEILLNLCIPLECFEPLLLPPTTFEWGDSLSLRVFKVDYISLLHRSSLTGEIHLWVKKQQWSMMMTVVIPEATMFHMHSSYLIENNSKVVVIAGSHFEMAGSCHFETKSVTIYVAGENEEFQKVEYRCGTNSIIDGCYYVPSLIKVPGFSVIITTIPEPTSRSHSVSLTPTKQSKSLSLRCSNNGDNISSPKDTPIELTFPTVMDINQIREILPHRFPFLLVDRVIEYTHLAFQL</sequence>
<dbReference type="GO" id="GO:0098542">
    <property type="term" value="P:defense response to other organism"/>
    <property type="evidence" value="ECO:0007669"/>
    <property type="project" value="InterPro"/>
</dbReference>
<dbReference type="EMBL" id="LR031879">
    <property type="protein sequence ID" value="VDD58428.1"/>
    <property type="molecule type" value="Genomic_DNA"/>
</dbReference>
<evidence type="ECO:0000256" key="4">
    <source>
        <dbReference type="SAM" id="Phobius"/>
    </source>
</evidence>
<organism evidence="6">
    <name type="scientific">Brassica oleracea</name>
    <name type="common">Wild cabbage</name>
    <dbReference type="NCBI Taxonomy" id="3712"/>
    <lineage>
        <taxon>Eukaryota</taxon>
        <taxon>Viridiplantae</taxon>
        <taxon>Streptophyta</taxon>
        <taxon>Embryophyta</taxon>
        <taxon>Tracheophyta</taxon>
        <taxon>Spermatophyta</taxon>
        <taxon>Magnoliopsida</taxon>
        <taxon>eudicotyledons</taxon>
        <taxon>Gunneridae</taxon>
        <taxon>Pentapetalae</taxon>
        <taxon>rosids</taxon>
        <taxon>malvids</taxon>
        <taxon>Brassicales</taxon>
        <taxon>Brassicaceae</taxon>
        <taxon>Brassiceae</taxon>
        <taxon>Brassica</taxon>
    </lineage>
</organism>
<keyword evidence="2 4" id="KW-0472">Membrane</keyword>
<dbReference type="AlphaFoldDB" id="A0A3P6FZ01"/>
<feature type="transmembrane region" description="Helical" evidence="4">
    <location>
        <begin position="117"/>
        <end position="142"/>
    </location>
</feature>
<feature type="region of interest" description="Disordered" evidence="3">
    <location>
        <begin position="1"/>
        <end position="50"/>
    </location>
</feature>
<reference evidence="6" key="1">
    <citation type="submission" date="2018-11" db="EMBL/GenBank/DDBJ databases">
        <authorList>
            <consortium name="Genoscope - CEA"/>
            <person name="William W."/>
        </authorList>
    </citation>
    <scope>NUCLEOTIDE SEQUENCE</scope>
</reference>
<accession>A0A3P6FZ01</accession>
<proteinExistence type="predicted"/>